<reference evidence="1" key="1">
    <citation type="submission" date="2019-03" db="EMBL/GenBank/DDBJ databases">
        <authorList>
            <person name="Mank J."/>
            <person name="Almeida P."/>
        </authorList>
    </citation>
    <scope>NUCLEOTIDE SEQUENCE</scope>
    <source>
        <strain evidence="1">78183</strain>
    </source>
</reference>
<dbReference type="EMBL" id="CAADRP010001596">
    <property type="protein sequence ID" value="VFU43974.1"/>
    <property type="molecule type" value="Genomic_DNA"/>
</dbReference>
<proteinExistence type="predicted"/>
<name>A0A6N2LU37_SALVM</name>
<gene>
    <name evidence="1" type="ORF">SVIM_LOCUS268267</name>
</gene>
<dbReference type="AlphaFoldDB" id="A0A6N2LU37"/>
<protein>
    <submittedName>
        <fullName evidence="1">Uncharacterized protein</fullName>
    </submittedName>
</protein>
<evidence type="ECO:0000313" key="1">
    <source>
        <dbReference type="EMBL" id="VFU43974.1"/>
    </source>
</evidence>
<organism evidence="1">
    <name type="scientific">Salix viminalis</name>
    <name type="common">Common osier</name>
    <name type="synonym">Basket willow</name>
    <dbReference type="NCBI Taxonomy" id="40686"/>
    <lineage>
        <taxon>Eukaryota</taxon>
        <taxon>Viridiplantae</taxon>
        <taxon>Streptophyta</taxon>
        <taxon>Embryophyta</taxon>
        <taxon>Tracheophyta</taxon>
        <taxon>Spermatophyta</taxon>
        <taxon>Magnoliopsida</taxon>
        <taxon>eudicotyledons</taxon>
        <taxon>Gunneridae</taxon>
        <taxon>Pentapetalae</taxon>
        <taxon>rosids</taxon>
        <taxon>fabids</taxon>
        <taxon>Malpighiales</taxon>
        <taxon>Salicaceae</taxon>
        <taxon>Saliceae</taxon>
        <taxon>Salix</taxon>
    </lineage>
</organism>
<sequence length="83" mass="9291">MELSIVQASELPKNARFNSGNGKKLKACWKMLDYNQRRTPAYSQHLPSYFVGHVESNGDTENPSAMLPNSQFCSGIDHVLHPT</sequence>
<accession>A0A6N2LU37</accession>